<dbReference type="AlphaFoldDB" id="A0A0E9VST3"/>
<evidence type="ECO:0000313" key="1">
    <source>
        <dbReference type="EMBL" id="JAH81097.1"/>
    </source>
</evidence>
<organism evidence="1">
    <name type="scientific">Anguilla anguilla</name>
    <name type="common">European freshwater eel</name>
    <name type="synonym">Muraena anguilla</name>
    <dbReference type="NCBI Taxonomy" id="7936"/>
    <lineage>
        <taxon>Eukaryota</taxon>
        <taxon>Metazoa</taxon>
        <taxon>Chordata</taxon>
        <taxon>Craniata</taxon>
        <taxon>Vertebrata</taxon>
        <taxon>Euteleostomi</taxon>
        <taxon>Actinopterygii</taxon>
        <taxon>Neopterygii</taxon>
        <taxon>Teleostei</taxon>
        <taxon>Anguilliformes</taxon>
        <taxon>Anguillidae</taxon>
        <taxon>Anguilla</taxon>
    </lineage>
</organism>
<name>A0A0E9VST3_ANGAN</name>
<reference evidence="1" key="1">
    <citation type="submission" date="2014-11" db="EMBL/GenBank/DDBJ databases">
        <authorList>
            <person name="Amaro Gonzalez C."/>
        </authorList>
    </citation>
    <scope>NUCLEOTIDE SEQUENCE</scope>
</reference>
<reference evidence="1" key="2">
    <citation type="journal article" date="2015" name="Fish Shellfish Immunol.">
        <title>Early steps in the European eel (Anguilla anguilla)-Vibrio vulnificus interaction in the gills: Role of the RtxA13 toxin.</title>
        <authorList>
            <person name="Callol A."/>
            <person name="Pajuelo D."/>
            <person name="Ebbesson L."/>
            <person name="Teles M."/>
            <person name="MacKenzie S."/>
            <person name="Amaro C."/>
        </authorList>
    </citation>
    <scope>NUCLEOTIDE SEQUENCE</scope>
</reference>
<protein>
    <submittedName>
        <fullName evidence="1">Uncharacterized protein</fullName>
    </submittedName>
</protein>
<dbReference type="EMBL" id="GBXM01027480">
    <property type="protein sequence ID" value="JAH81097.1"/>
    <property type="molecule type" value="Transcribed_RNA"/>
</dbReference>
<accession>A0A0E9VST3</accession>
<sequence>MNRCMVILGITRSTFHNLFGDLTIELCNHGQWHVQLSVGLFPVQRRRDEVRRLLLKCQG</sequence>
<proteinExistence type="predicted"/>